<dbReference type="InterPro" id="IPR047415">
    <property type="entry name" value="Pcf11_CID"/>
</dbReference>
<dbReference type="RefSeq" id="XP_034244505.1">
    <property type="nucleotide sequence ID" value="XM_034388614.1"/>
</dbReference>
<dbReference type="Gene3D" id="1.25.40.90">
    <property type="match status" value="1"/>
</dbReference>
<dbReference type="InterPro" id="IPR008942">
    <property type="entry name" value="ENTH_VHS"/>
</dbReference>
<dbReference type="GO" id="GO:0003729">
    <property type="term" value="F:mRNA binding"/>
    <property type="evidence" value="ECO:0007669"/>
    <property type="project" value="InterPro"/>
</dbReference>
<feature type="compositionally biased region" description="Basic residues" evidence="1">
    <location>
        <begin position="312"/>
        <end position="325"/>
    </location>
</feature>
<dbReference type="GO" id="GO:0006369">
    <property type="term" value="P:termination of RNA polymerase II transcription"/>
    <property type="evidence" value="ECO:0007669"/>
    <property type="project" value="InterPro"/>
</dbReference>
<dbReference type="GO" id="GO:0000993">
    <property type="term" value="F:RNA polymerase II complex binding"/>
    <property type="evidence" value="ECO:0007669"/>
    <property type="project" value="InterPro"/>
</dbReference>
<dbReference type="PROSITE" id="PS51391">
    <property type="entry name" value="CID"/>
    <property type="match status" value="1"/>
</dbReference>
<feature type="compositionally biased region" description="Polar residues" evidence="1">
    <location>
        <begin position="827"/>
        <end position="843"/>
    </location>
</feature>
<dbReference type="OrthoDB" id="343582at2759"/>
<feature type="region of interest" description="Disordered" evidence="1">
    <location>
        <begin position="158"/>
        <end position="183"/>
    </location>
</feature>
<evidence type="ECO:0000313" key="5">
    <source>
        <dbReference type="RefSeq" id="XP_034244506.1"/>
    </source>
</evidence>
<dbReference type="RefSeq" id="XP_034244506.1">
    <property type="nucleotide sequence ID" value="XM_034388615.1"/>
</dbReference>
<evidence type="ECO:0000259" key="2">
    <source>
        <dbReference type="PROSITE" id="PS51391"/>
    </source>
</evidence>
<dbReference type="GO" id="GO:0005737">
    <property type="term" value="C:cytoplasm"/>
    <property type="evidence" value="ECO:0007669"/>
    <property type="project" value="TreeGrafter"/>
</dbReference>
<feature type="region of interest" description="Disordered" evidence="1">
    <location>
        <begin position="363"/>
        <end position="402"/>
    </location>
</feature>
<evidence type="ECO:0000313" key="4">
    <source>
        <dbReference type="RefSeq" id="XP_034244505.1"/>
    </source>
</evidence>
<feature type="region of interest" description="Disordered" evidence="1">
    <location>
        <begin position="233"/>
        <end position="265"/>
    </location>
</feature>
<dbReference type="PANTHER" id="PTHR15921:SF3">
    <property type="entry name" value="PRE-MRNA CLEAVAGE COMPLEX 2 PROTEIN PCF11"/>
    <property type="match status" value="1"/>
</dbReference>
<feature type="domain" description="CID" evidence="2">
    <location>
        <begin position="4"/>
        <end position="132"/>
    </location>
</feature>
<reference evidence="4 5" key="1">
    <citation type="submission" date="2025-04" db="UniProtKB">
        <authorList>
            <consortium name="RefSeq"/>
        </authorList>
    </citation>
    <scope>IDENTIFICATION</scope>
    <source>
        <tissue evidence="4 5">Total insect</tissue>
    </source>
</reference>
<dbReference type="InterPro" id="IPR045154">
    <property type="entry name" value="PCF11-like"/>
</dbReference>
<dbReference type="RefSeq" id="XP_034244507.1">
    <property type="nucleotide sequence ID" value="XM_034388616.1"/>
</dbReference>
<evidence type="ECO:0000313" key="3">
    <source>
        <dbReference type="Proteomes" id="UP000515158"/>
    </source>
</evidence>
<feature type="compositionally biased region" description="Basic and acidic residues" evidence="1">
    <location>
        <begin position="326"/>
        <end position="339"/>
    </location>
</feature>
<keyword evidence="3" id="KW-1185">Reference proteome</keyword>
<feature type="compositionally biased region" description="Basic and acidic residues" evidence="1">
    <location>
        <begin position="378"/>
        <end position="395"/>
    </location>
</feature>
<evidence type="ECO:0000256" key="1">
    <source>
        <dbReference type="SAM" id="MobiDB-lite"/>
    </source>
</evidence>
<feature type="region of interest" description="Disordered" evidence="1">
    <location>
        <begin position="800"/>
        <end position="850"/>
    </location>
</feature>
<dbReference type="AlphaFoldDB" id="A0A6P8ZAY0"/>
<gene>
    <name evidence="4 5 6" type="primary">LOC117647097</name>
</gene>
<name>A0A6P8ZAY0_THRPL</name>
<dbReference type="Proteomes" id="UP000515158">
    <property type="component" value="Unplaced"/>
</dbReference>
<dbReference type="SUPFAM" id="SSF48464">
    <property type="entry name" value="ENTH/VHS domain"/>
    <property type="match status" value="1"/>
</dbReference>
<dbReference type="GeneID" id="117647097"/>
<evidence type="ECO:0000313" key="6">
    <source>
        <dbReference type="RefSeq" id="XP_034244507.1"/>
    </source>
</evidence>
<feature type="compositionally biased region" description="Basic and acidic residues" evidence="1">
    <location>
        <begin position="161"/>
        <end position="171"/>
    </location>
</feature>
<dbReference type="CDD" id="cd16982">
    <property type="entry name" value="CID_Pcf11"/>
    <property type="match status" value="1"/>
</dbReference>
<dbReference type="SMART" id="SM00582">
    <property type="entry name" value="RPR"/>
    <property type="match status" value="1"/>
</dbReference>
<feature type="compositionally biased region" description="Basic and acidic residues" evidence="1">
    <location>
        <begin position="805"/>
        <end position="820"/>
    </location>
</feature>
<feature type="compositionally biased region" description="Low complexity" evidence="1">
    <location>
        <begin position="251"/>
        <end position="262"/>
    </location>
</feature>
<dbReference type="KEGG" id="tpal:117647097"/>
<dbReference type="InterPro" id="IPR057242">
    <property type="entry name" value="PCFS4-like"/>
</dbReference>
<proteinExistence type="predicted"/>
<dbReference type="Pfam" id="PF04818">
    <property type="entry name" value="CID"/>
    <property type="match status" value="1"/>
</dbReference>
<organism evidence="6">
    <name type="scientific">Thrips palmi</name>
    <name type="common">Melon thrips</name>
    <dbReference type="NCBI Taxonomy" id="161013"/>
    <lineage>
        <taxon>Eukaryota</taxon>
        <taxon>Metazoa</taxon>
        <taxon>Ecdysozoa</taxon>
        <taxon>Arthropoda</taxon>
        <taxon>Hexapoda</taxon>
        <taxon>Insecta</taxon>
        <taxon>Pterygota</taxon>
        <taxon>Neoptera</taxon>
        <taxon>Paraneoptera</taxon>
        <taxon>Thysanoptera</taxon>
        <taxon>Terebrantia</taxon>
        <taxon>Thripoidea</taxon>
        <taxon>Thripidae</taxon>
        <taxon>Thrips</taxon>
    </lineage>
</organism>
<dbReference type="GO" id="GO:0005849">
    <property type="term" value="C:mRNA cleavage factor complex"/>
    <property type="evidence" value="ECO:0007669"/>
    <property type="project" value="TreeGrafter"/>
</dbReference>
<feature type="region of interest" description="Disordered" evidence="1">
    <location>
        <begin position="279"/>
        <end position="339"/>
    </location>
</feature>
<dbReference type="PANTHER" id="PTHR15921">
    <property type="entry name" value="PRE-MRNA CLEAVAGE COMPLEX II"/>
    <property type="match status" value="1"/>
</dbReference>
<protein>
    <submittedName>
        <fullName evidence="4 5">Uncharacterized protein LOC117647097</fullName>
    </submittedName>
</protein>
<feature type="compositionally biased region" description="Basic and acidic residues" evidence="1">
    <location>
        <begin position="282"/>
        <end position="311"/>
    </location>
</feature>
<dbReference type="InterPro" id="IPR006569">
    <property type="entry name" value="CID_dom"/>
</dbReference>
<dbReference type="GO" id="GO:0031124">
    <property type="term" value="P:mRNA 3'-end processing"/>
    <property type="evidence" value="ECO:0007669"/>
    <property type="project" value="InterPro"/>
</dbReference>
<accession>A0A6P8ZAY0</accession>
<sequence>MSLESKTAVESFSRSLAELTVNSKPHINFLTLVAQQNSYQAEAIVQTVHDQLIKTSCLTKLPILYLIDSIMKNVGKEYIDLFSPVLVSNFANIYAEVDKSTQQLMGFLRQTWNGIISPTDLAKLDVHVHTLDQQWEVPSDTLKNTTIKILLNPNFLPQKIPRRDSSQEEPAKTNPVQEPDNEIDEAEILREQLLLQKKQRELEKRRALVEKGSETNNENPLCKEVIEGSAEAPITIDLESQVDSTTVDTYPEPSSTSSVSPSLDKPGELLELLTDLIAKQNQKTEKHPIETPKNKESRRAERYSERYSERYLRRRSYKSSHKYPRNKSENRSHDDKYFKQRDERNKYKYICSKKVPECKFMSKDDQCNQSSTTPSPPRRNEDINQCKGKERRDSMCSDDSDSLIPATNRTSAALSSKGNSVSPQPCMALSNFNPCHSTSPEQKQVPPDCISQTKTLIDFLNTPGQKKNITHNSRGYKKPLLPTPISPALILESTANKEQEIKLQKEIDYNHGYGPENKLLMEPPSSSHQFVNHQPILPPPLPPASSYVLGKIVEDTVKTILVDNVTKEVQFYGEIAVIDSGESIPREIMFRPGEASFSINGVVVRSTFDQPETKVYIGHQIFRVHFGAPTRELYVNDEAFQCQFNFPPEQIQLSSGEVLSVQLFSEATPLVQLGSIRRDLVAGHVILTIDSLTQIRILLHAKPQRFDIDGVPHVLKFADALQTIFINDCSVDLNFGGPPLLLNVNGAKHLIQLSHLPCNIIPGEVNITSMAQTGNRPYTIPQGLCHDPFMLSFNAPEVSPMESNSFEREKRRPKLRNCDRSKKRKTSSLPSTRSGESNKSNLPGNDPPAYYPNTNIHSLFQSLCDVGLLIPRSQLNNDPEKVQSSDVEVHIVNFEDLSSLKRKQPGMIEILYSGIQCNSCGVRFPPELTDTYRQHLDWHFKKNHNVRNTPLSRPWYCEKQSWVQSEGHSDTMDIEDCPTSKELDNSPTEIVSVPSHGFPQGTVCEMCGDMFDDFFNEDQDEWHLKDCVLFEEKLYHPACLNDRQASPIIGSVVEIMMNGDETVPEQIETGDEGIADSPILQREEEVSKAESQVGIELVIKSIENKASGCVEAATFSCASATDMPVSSPTDVCDNVTNVQNSIPIDDERKLLPTSPDVEIMCLKPKLVGRKLRQLPPTNKGSDTSNMCSVS</sequence>
<dbReference type="Pfam" id="PF23228">
    <property type="entry name" value="zf_PCFS4"/>
    <property type="match status" value="1"/>
</dbReference>